<dbReference type="RefSeq" id="WP_146333224.1">
    <property type="nucleotide sequence ID" value="NZ_JAPUAE010000011.1"/>
</dbReference>
<dbReference type="CDD" id="cd13121">
    <property type="entry name" value="BF2867_like_C"/>
    <property type="match status" value="1"/>
</dbReference>
<dbReference type="EMBL" id="VOHT01000018">
    <property type="protein sequence ID" value="TWV43651.1"/>
    <property type="molecule type" value="Genomic_DNA"/>
</dbReference>
<dbReference type="Gene3D" id="2.60.40.2620">
    <property type="entry name" value="Fimbrillin-like"/>
    <property type="match status" value="1"/>
</dbReference>
<evidence type="ECO:0000313" key="2">
    <source>
        <dbReference type="EMBL" id="TWV43651.1"/>
    </source>
</evidence>
<comment type="caution">
    <text evidence="2">The sequence shown here is derived from an EMBL/GenBank/DDBJ whole genome shotgun (WGS) entry which is preliminary data.</text>
</comment>
<evidence type="ECO:0000313" key="1">
    <source>
        <dbReference type="EMBL" id="TWV36403.1"/>
    </source>
</evidence>
<name>A0AB38PG26_BACFG</name>
<dbReference type="AlphaFoldDB" id="A0AB38PG26"/>
<dbReference type="InterPro" id="IPR042278">
    <property type="entry name" value="Mfa-like_1_N"/>
</dbReference>
<dbReference type="Proteomes" id="UP000315444">
    <property type="component" value="Unassembled WGS sequence"/>
</dbReference>
<dbReference type="Pfam" id="PF13149">
    <property type="entry name" value="Mfa_like_1"/>
    <property type="match status" value="1"/>
</dbReference>
<dbReference type="InterPro" id="IPR025049">
    <property type="entry name" value="Mfa-like_1"/>
</dbReference>
<evidence type="ECO:0000313" key="3">
    <source>
        <dbReference type="Proteomes" id="UP000315444"/>
    </source>
</evidence>
<protein>
    <submittedName>
        <fullName evidence="2">Fimbrillin family protein</fullName>
    </submittedName>
</protein>
<gene>
    <name evidence="2" type="ORF">FSA03_24380</name>
    <name evidence="1" type="ORF">FSA06_24450</name>
</gene>
<reference evidence="2 4" key="2">
    <citation type="submission" date="2019-07" db="EMBL/GenBank/DDBJ databases">
        <title>Genome Sequencing of Bacteroides fragilis.</title>
        <authorList>
            <person name="Pinto K.M."/>
            <person name="Ruoff K.L."/>
            <person name="Price C.E."/>
            <person name="Valls R.A."/>
            <person name="O'Toole G.A."/>
        </authorList>
    </citation>
    <scope>NUCLEOTIDE SEQUENCE [LARGE SCALE GENOMIC DNA]</scope>
    <source>
        <strain evidence="2 4">AD135F_3B</strain>
    </source>
</reference>
<sequence length="880" mass="96939">MYLNLILQTCFKNIIVLLFGGIIFLSSCDDRFEDFSYDILYFTSYVDTLASGAQSRGGSVSDSLSHIVTALDDGIGKTLYLHTEYTDGILSFPFDGYAETLASTRGARRSSNIMYDSFGVSAYSYTDSWSESKTPNYFYNATASKSGSGYKLSSTYYWPGASYKMKFFAYAPKDNRNYVLSASTQAGSPTISVTIPSNVDDQKDLLVAKTDELDGNTNTVVPLTFSHALTAIRFVCGDDMQGGTVKSVSLKNVYSKGTYNMETESWSSVNTPATFSQTLNKSTAGTANDPLVTENQIFMMVPQTLPDGAQLEVVFTDNANTDHTLSADIRGQAWPIGKTVTYKISNSSINWTYTFTVSQPTDFIYTGSTQQYNVTSYRQNTKGVKEAVRWTAQYSTDNGISWTDTRPDWLTAFTASGAGGETAQSYNATVGPQIGIDNSSHTTALQNTPAKGRVDAPYNLANQTDGGTEDQNTANCYVISAPGYYSFPLVYGNAIKNSTVNYSAYTSTASGVNILNPFINHTGTGITAPYISKNANCTPTKAELVWQDAPNLVTDIKYNGTGNGNVSFTVDSKTIRQGNAVIAIKDTSGTVLWSWHIWVTDEDISKTIEVINYYDKKYKLMPVNLGCCNGFVTTYAERSCKVKFTAGKQTQTITIRQASNSITTGANNPYYQWGRKDPFLPSNGLGNFNKTWYDKDGSSSTSNPATENFSNGTTRIKNCILNPNVMQNQKEINLYLNLWSANNNVYSGNDNPVIKTIYDPCPVGFQLPDSYAFTGFVPDGYLSNIQSEINGIWDNILKGWHFYANSTRNKTIFFPLLGYRKDSDGALDLVSIYGSCWSAIPYDRSCGRYLSYYSSNVYPLNYYDSTLGGGVRPSQEYRAY</sequence>
<evidence type="ECO:0000313" key="4">
    <source>
        <dbReference type="Proteomes" id="UP000319026"/>
    </source>
</evidence>
<proteinExistence type="predicted"/>
<accession>A0AB38PG26</accession>
<organism evidence="2 4">
    <name type="scientific">Bacteroides fragilis</name>
    <dbReference type="NCBI Taxonomy" id="817"/>
    <lineage>
        <taxon>Bacteria</taxon>
        <taxon>Pseudomonadati</taxon>
        <taxon>Bacteroidota</taxon>
        <taxon>Bacteroidia</taxon>
        <taxon>Bacteroidales</taxon>
        <taxon>Bacteroidaceae</taxon>
        <taxon>Bacteroides</taxon>
    </lineage>
</organism>
<reference evidence="1 3" key="1">
    <citation type="submission" date="2019-07" db="EMBL/GenBank/DDBJ databases">
        <title>Genome sequencing of Bacteroides fragilis.</title>
        <authorList>
            <person name="Galasyn E.V."/>
            <person name="Ruoff K.L."/>
            <person name="Price C.E."/>
            <person name="Valls R.A."/>
            <person name="O'Toole G.A."/>
        </authorList>
    </citation>
    <scope>NUCLEOTIDE SEQUENCE [LARGE SCALE GENOMIC DNA]</scope>
    <source>
        <strain evidence="1 3">AD135F_1B</strain>
    </source>
</reference>
<dbReference type="EMBL" id="VOHV01000019">
    <property type="protein sequence ID" value="TWV36403.1"/>
    <property type="molecule type" value="Genomic_DNA"/>
</dbReference>
<dbReference type="CDD" id="cd13120">
    <property type="entry name" value="BF2867_like_N"/>
    <property type="match status" value="1"/>
</dbReference>
<dbReference type="Proteomes" id="UP000319026">
    <property type="component" value="Unassembled WGS sequence"/>
</dbReference>